<dbReference type="Gene3D" id="1.10.10.1320">
    <property type="entry name" value="Anti-sigma factor, zinc-finger domain"/>
    <property type="match status" value="1"/>
</dbReference>
<proteinExistence type="predicted"/>
<dbReference type="SUPFAM" id="SSF48371">
    <property type="entry name" value="ARM repeat"/>
    <property type="match status" value="1"/>
</dbReference>
<dbReference type="SMART" id="SM00567">
    <property type="entry name" value="EZ_HEAT"/>
    <property type="match status" value="2"/>
</dbReference>
<dbReference type="Proteomes" id="UP000219559">
    <property type="component" value="Unassembled WGS sequence"/>
</dbReference>
<dbReference type="InterPro" id="IPR027383">
    <property type="entry name" value="Znf_put"/>
</dbReference>
<evidence type="ECO:0000313" key="3">
    <source>
        <dbReference type="Proteomes" id="UP000219559"/>
    </source>
</evidence>
<dbReference type="EMBL" id="NBWU01000001">
    <property type="protein sequence ID" value="PCE66635.1"/>
    <property type="molecule type" value="Genomic_DNA"/>
</dbReference>
<dbReference type="Gene3D" id="1.25.10.10">
    <property type="entry name" value="Leucine-rich Repeat Variant"/>
    <property type="match status" value="1"/>
</dbReference>
<reference evidence="2 3" key="1">
    <citation type="submission" date="2017-04" db="EMBL/GenBank/DDBJ databases">
        <title>A new member of the family Flavobacteriaceae isolated from ascidians.</title>
        <authorList>
            <person name="Chen L."/>
        </authorList>
    </citation>
    <scope>NUCLEOTIDE SEQUENCE [LARGE SCALE GENOMIC DNA]</scope>
    <source>
        <strain evidence="2 3">HQA918</strain>
    </source>
</reference>
<organism evidence="2 3">
    <name type="scientific">Sediminicola luteus</name>
    <dbReference type="NCBI Taxonomy" id="319238"/>
    <lineage>
        <taxon>Bacteria</taxon>
        <taxon>Pseudomonadati</taxon>
        <taxon>Bacteroidota</taxon>
        <taxon>Flavobacteriia</taxon>
        <taxon>Flavobacteriales</taxon>
        <taxon>Flavobacteriaceae</taxon>
        <taxon>Sediminicola</taxon>
    </lineage>
</organism>
<dbReference type="OrthoDB" id="662215at2"/>
<dbReference type="InterPro" id="IPR041916">
    <property type="entry name" value="Anti_sigma_zinc_sf"/>
</dbReference>
<sequence>MDCKQFENNILDYLDGSLAEAEKQRFKAHLQSCASCQAELEAQQKLMTLFGQVPQETPSDRLRDGFLDMLAEEQQAQVVHMAHKKEFPWKTAFQIAASIALVMGGFFLGGLRSGDTSQEQISALQQESKVLKQQMMLALMENRSPSKRIQAVNYTEEIAQPDATLIKALADRLLYDANSNVRLAAAEALGNFKSSQQARAALIEALNTEKDPSLQIELIGILVRLQEKRALEPMKKLLETQETPIYVKEQLNNGITQLI</sequence>
<dbReference type="RefSeq" id="WP_097442156.1">
    <property type="nucleotide sequence ID" value="NZ_NBWU01000001.1"/>
</dbReference>
<protein>
    <recommendedName>
        <fullName evidence="1">Putative zinc-finger domain-containing protein</fullName>
    </recommendedName>
</protein>
<dbReference type="InterPro" id="IPR011989">
    <property type="entry name" value="ARM-like"/>
</dbReference>
<feature type="domain" description="Putative zinc-finger" evidence="1">
    <location>
        <begin position="3"/>
        <end position="37"/>
    </location>
</feature>
<keyword evidence="3" id="KW-1185">Reference proteome</keyword>
<evidence type="ECO:0000313" key="2">
    <source>
        <dbReference type="EMBL" id="PCE66635.1"/>
    </source>
</evidence>
<accession>A0A2A4GFT0</accession>
<dbReference type="Pfam" id="PF13490">
    <property type="entry name" value="zf-HC2"/>
    <property type="match status" value="1"/>
</dbReference>
<dbReference type="InterPro" id="IPR016024">
    <property type="entry name" value="ARM-type_fold"/>
</dbReference>
<dbReference type="AlphaFoldDB" id="A0A2A4GFT0"/>
<gene>
    <name evidence="2" type="ORF">B7P33_04900</name>
</gene>
<dbReference type="Pfam" id="PF13646">
    <property type="entry name" value="HEAT_2"/>
    <property type="match status" value="1"/>
</dbReference>
<dbReference type="InterPro" id="IPR004155">
    <property type="entry name" value="PBS_lyase_HEAT"/>
</dbReference>
<name>A0A2A4GFT0_9FLAO</name>
<evidence type="ECO:0000259" key="1">
    <source>
        <dbReference type="Pfam" id="PF13490"/>
    </source>
</evidence>
<comment type="caution">
    <text evidence="2">The sequence shown here is derived from an EMBL/GenBank/DDBJ whole genome shotgun (WGS) entry which is preliminary data.</text>
</comment>